<gene>
    <name evidence="4" type="ORF">EYC80_010242</name>
</gene>
<dbReference type="InterPro" id="IPR013094">
    <property type="entry name" value="AB_hydrolase_3"/>
</dbReference>
<evidence type="ECO:0000256" key="2">
    <source>
        <dbReference type="SAM" id="MobiDB-lite"/>
    </source>
</evidence>
<feature type="domain" description="Alpha/beta hydrolase fold-3" evidence="3">
    <location>
        <begin position="105"/>
        <end position="324"/>
    </location>
</feature>
<evidence type="ECO:0000259" key="3">
    <source>
        <dbReference type="Pfam" id="PF07859"/>
    </source>
</evidence>
<evidence type="ECO:0000313" key="5">
    <source>
        <dbReference type="Proteomes" id="UP000326757"/>
    </source>
</evidence>
<evidence type="ECO:0000256" key="1">
    <source>
        <dbReference type="ARBA" id="ARBA00022801"/>
    </source>
</evidence>
<dbReference type="Proteomes" id="UP000326757">
    <property type="component" value="Unassembled WGS sequence"/>
</dbReference>
<dbReference type="PANTHER" id="PTHR48081:SF8">
    <property type="entry name" value="ALPHA_BETA HYDROLASE FOLD-3 DOMAIN-CONTAINING PROTEIN-RELATED"/>
    <property type="match status" value="1"/>
</dbReference>
<proteinExistence type="predicted"/>
<dbReference type="OrthoDB" id="2152029at2759"/>
<dbReference type="Pfam" id="PF07859">
    <property type="entry name" value="Abhydrolase_3"/>
    <property type="match status" value="1"/>
</dbReference>
<dbReference type="InterPro" id="IPR029058">
    <property type="entry name" value="AB_hydrolase_fold"/>
</dbReference>
<accession>A0A5N6JLR5</accession>
<keyword evidence="1" id="KW-0378">Hydrolase</keyword>
<dbReference type="AlphaFoldDB" id="A0A5N6JLR5"/>
<dbReference type="GO" id="GO:0016787">
    <property type="term" value="F:hydrolase activity"/>
    <property type="evidence" value="ECO:0007669"/>
    <property type="project" value="UniProtKB-KW"/>
</dbReference>
<dbReference type="EMBL" id="VIGI01000026">
    <property type="protein sequence ID" value="KAB8288109.1"/>
    <property type="molecule type" value="Genomic_DNA"/>
</dbReference>
<name>A0A5N6JLR5_MONLA</name>
<keyword evidence="5" id="KW-1185">Reference proteome</keyword>
<protein>
    <recommendedName>
        <fullName evidence="3">Alpha/beta hydrolase fold-3 domain-containing protein</fullName>
    </recommendedName>
</protein>
<dbReference type="Gene3D" id="3.40.50.1820">
    <property type="entry name" value="alpha/beta hydrolase"/>
    <property type="match status" value="1"/>
</dbReference>
<comment type="caution">
    <text evidence="4">The sequence shown here is derived from an EMBL/GenBank/DDBJ whole genome shotgun (WGS) entry which is preliminary data.</text>
</comment>
<evidence type="ECO:0000313" key="4">
    <source>
        <dbReference type="EMBL" id="KAB8288109.1"/>
    </source>
</evidence>
<organism evidence="4 5">
    <name type="scientific">Monilinia laxa</name>
    <name type="common">Brown rot fungus</name>
    <name type="synonym">Sclerotinia laxa</name>
    <dbReference type="NCBI Taxonomy" id="61186"/>
    <lineage>
        <taxon>Eukaryota</taxon>
        <taxon>Fungi</taxon>
        <taxon>Dikarya</taxon>
        <taxon>Ascomycota</taxon>
        <taxon>Pezizomycotina</taxon>
        <taxon>Leotiomycetes</taxon>
        <taxon>Helotiales</taxon>
        <taxon>Sclerotiniaceae</taxon>
        <taxon>Monilinia</taxon>
    </lineage>
</organism>
<dbReference type="SUPFAM" id="SSF53474">
    <property type="entry name" value="alpha/beta-Hydrolases"/>
    <property type="match status" value="1"/>
</dbReference>
<dbReference type="InterPro" id="IPR050300">
    <property type="entry name" value="GDXG_lipolytic_enzyme"/>
</dbReference>
<reference evidence="4 5" key="1">
    <citation type="submission" date="2019-06" db="EMBL/GenBank/DDBJ databases">
        <title>Genome Sequence of the Brown Rot Fungal Pathogen Monilinia laxa.</title>
        <authorList>
            <person name="De Miccolis Angelini R.M."/>
            <person name="Landi L."/>
            <person name="Abate D."/>
            <person name="Pollastro S."/>
            <person name="Romanazzi G."/>
            <person name="Faretra F."/>
        </authorList>
    </citation>
    <scope>NUCLEOTIDE SEQUENCE [LARGE SCALE GENOMIC DNA]</scope>
    <source>
        <strain evidence="4 5">Mlax316</strain>
    </source>
</reference>
<sequence length="350" mass="39307">MSNLEPSDVEPIPQASSSIKLTQRHDRSKLSVVAQKAIKTFAKTILKTHPPVPSGSPQLTPHHSTKKHCQITEHRIADTYIYTYTALQAPPPTDQKSRVALDKLYYFAGGGFRSGALKEHWALCAELCKQLPEYEINIVSYPLAPNSPATHSLPHLRKLYDTLALQARDEGWRITLMGDSAGGNIALVLGLYGATQWLRINGEPGGEGGQICPLRNIMVMSPPTDFRNTHPGIDEIDHHDPILSRSIITEVAERWRHELSAEDPTISPLFADLSVFKKADVQVNGVVGLYDCLAPDSVEFRKKLEREGVRGEWLEWDRQMHCFPLTFAYRIPEGVFGKDWMIDVLRRNLE</sequence>
<feature type="region of interest" description="Disordered" evidence="2">
    <location>
        <begin position="1"/>
        <end position="24"/>
    </location>
</feature>
<dbReference type="PANTHER" id="PTHR48081">
    <property type="entry name" value="AB HYDROLASE SUPERFAMILY PROTEIN C4A8.06C"/>
    <property type="match status" value="1"/>
</dbReference>